<name>A0A8S9R6K1_BRACR</name>
<sequence>MLDHPLTTIPTAYLDPDYPSTTNEKVLEAWMKPCSDTTSITPLNRPRHRSTHRPTIKQEDPHQGLEIKGQQASQQSNKNITDLPTQHYGPEALHDGLGIIRSMSQNLICNLDQFIP</sequence>
<evidence type="ECO:0000256" key="1">
    <source>
        <dbReference type="SAM" id="MobiDB-lite"/>
    </source>
</evidence>
<feature type="compositionally biased region" description="Basic and acidic residues" evidence="1">
    <location>
        <begin position="56"/>
        <end position="65"/>
    </location>
</feature>
<proteinExistence type="predicted"/>
<protein>
    <submittedName>
        <fullName evidence="2">Uncharacterized protein</fullName>
    </submittedName>
</protein>
<dbReference type="EMBL" id="QGKX02000996">
    <property type="protein sequence ID" value="KAF3558395.1"/>
    <property type="molecule type" value="Genomic_DNA"/>
</dbReference>
<dbReference type="Proteomes" id="UP000712600">
    <property type="component" value="Unassembled WGS sequence"/>
</dbReference>
<organism evidence="2 3">
    <name type="scientific">Brassica cretica</name>
    <name type="common">Mustard</name>
    <dbReference type="NCBI Taxonomy" id="69181"/>
    <lineage>
        <taxon>Eukaryota</taxon>
        <taxon>Viridiplantae</taxon>
        <taxon>Streptophyta</taxon>
        <taxon>Embryophyta</taxon>
        <taxon>Tracheophyta</taxon>
        <taxon>Spermatophyta</taxon>
        <taxon>Magnoliopsida</taxon>
        <taxon>eudicotyledons</taxon>
        <taxon>Gunneridae</taxon>
        <taxon>Pentapetalae</taxon>
        <taxon>rosids</taxon>
        <taxon>malvids</taxon>
        <taxon>Brassicales</taxon>
        <taxon>Brassicaceae</taxon>
        <taxon>Brassiceae</taxon>
        <taxon>Brassica</taxon>
    </lineage>
</organism>
<feature type="compositionally biased region" description="Polar residues" evidence="1">
    <location>
        <begin position="70"/>
        <end position="84"/>
    </location>
</feature>
<reference evidence="2" key="1">
    <citation type="submission" date="2019-12" db="EMBL/GenBank/DDBJ databases">
        <title>Genome sequencing and annotation of Brassica cretica.</title>
        <authorList>
            <person name="Studholme D.J."/>
            <person name="Sarris P."/>
        </authorList>
    </citation>
    <scope>NUCLEOTIDE SEQUENCE</scope>
    <source>
        <strain evidence="2">PFS-109/04</strain>
        <tissue evidence="2">Leaf</tissue>
    </source>
</reference>
<accession>A0A8S9R6K1</accession>
<evidence type="ECO:0000313" key="2">
    <source>
        <dbReference type="EMBL" id="KAF3558395.1"/>
    </source>
</evidence>
<feature type="compositionally biased region" description="Basic residues" evidence="1">
    <location>
        <begin position="45"/>
        <end position="55"/>
    </location>
</feature>
<evidence type="ECO:0000313" key="3">
    <source>
        <dbReference type="Proteomes" id="UP000712600"/>
    </source>
</evidence>
<feature type="region of interest" description="Disordered" evidence="1">
    <location>
        <begin position="36"/>
        <end position="89"/>
    </location>
</feature>
<dbReference type="AlphaFoldDB" id="A0A8S9R6K1"/>
<gene>
    <name evidence="2" type="ORF">F2Q69_00014123</name>
</gene>
<comment type="caution">
    <text evidence="2">The sequence shown here is derived from an EMBL/GenBank/DDBJ whole genome shotgun (WGS) entry which is preliminary data.</text>
</comment>